<dbReference type="AlphaFoldDB" id="A0A6L9MN23"/>
<protein>
    <submittedName>
        <fullName evidence="2">Uncharacterized protein</fullName>
    </submittedName>
</protein>
<feature type="signal peptide" evidence="1">
    <location>
        <begin position="1"/>
        <end position="21"/>
    </location>
</feature>
<keyword evidence="3" id="KW-1185">Reference proteome</keyword>
<dbReference type="Proteomes" id="UP000476332">
    <property type="component" value="Unassembled WGS sequence"/>
</dbReference>
<gene>
    <name evidence="2" type="ORF">GTW51_19220</name>
</gene>
<evidence type="ECO:0000313" key="3">
    <source>
        <dbReference type="Proteomes" id="UP000476332"/>
    </source>
</evidence>
<accession>A0A6L9MN23</accession>
<dbReference type="RefSeq" id="WP_163045676.1">
    <property type="nucleotide sequence ID" value="NZ_JAAAMJ010000020.1"/>
</dbReference>
<keyword evidence="1" id="KW-0732">Signal</keyword>
<reference evidence="2 3" key="1">
    <citation type="submission" date="2020-01" db="EMBL/GenBank/DDBJ databases">
        <title>Genomes of bacteria type strains.</title>
        <authorList>
            <person name="Chen J."/>
            <person name="Zhu S."/>
            <person name="Chen J."/>
        </authorList>
    </citation>
    <scope>NUCLEOTIDE SEQUENCE [LARGE SCALE GENOMIC DNA]</scope>
    <source>
        <strain evidence="2 3">KCTC 52919</strain>
    </source>
</reference>
<dbReference type="EMBL" id="JAAAMJ010000020">
    <property type="protein sequence ID" value="NDV88828.1"/>
    <property type="molecule type" value="Genomic_DNA"/>
</dbReference>
<evidence type="ECO:0000313" key="2">
    <source>
        <dbReference type="EMBL" id="NDV88828.1"/>
    </source>
</evidence>
<sequence>MFKTTASAAVLVLALAGSAFAQGNSGNAGGGGNNSTSEGLVTVSLGDVVLQEIANDLNVEVSDLVDVTQVQVPVGVAATVCDVNANVLAEQKKAGDATCEATSSSQALAQAVQKQIDG</sequence>
<proteinExistence type="predicted"/>
<evidence type="ECO:0000256" key="1">
    <source>
        <dbReference type="SAM" id="SignalP"/>
    </source>
</evidence>
<comment type="caution">
    <text evidence="2">The sequence shown here is derived from an EMBL/GenBank/DDBJ whole genome shotgun (WGS) entry which is preliminary data.</text>
</comment>
<name>A0A6L9MN23_9HYPH</name>
<feature type="chain" id="PRO_5026905439" evidence="1">
    <location>
        <begin position="22"/>
        <end position="118"/>
    </location>
</feature>
<organism evidence="2 3">
    <name type="scientific">Aurantimonas aggregata</name>
    <dbReference type="NCBI Taxonomy" id="2047720"/>
    <lineage>
        <taxon>Bacteria</taxon>
        <taxon>Pseudomonadati</taxon>
        <taxon>Pseudomonadota</taxon>
        <taxon>Alphaproteobacteria</taxon>
        <taxon>Hyphomicrobiales</taxon>
        <taxon>Aurantimonadaceae</taxon>
        <taxon>Aurantimonas</taxon>
    </lineage>
</organism>